<dbReference type="Proteomes" id="UP000199671">
    <property type="component" value="Unassembled WGS sequence"/>
</dbReference>
<evidence type="ECO:0000313" key="2">
    <source>
        <dbReference type="EMBL" id="SDM51024.1"/>
    </source>
</evidence>
<dbReference type="InterPro" id="IPR016181">
    <property type="entry name" value="Acyl_CoA_acyltransferase"/>
</dbReference>
<sequence length="206" mass="22594">MNRTVPVVPLASAVLDVGPCGIMIGSREVWCCSGEKGMESSSVLDEGSETRVLEFSYSVMTLGVALEIADGWKYSPPYDFYDLTADPDDYDEFVTPERWPDAFVQVSSGGELFGFLSAEPVLGESAVEIGLGMRPDLTGGGLGVSFVRSNLAWVERNLPGEIRLSVACFNERAIAVYRRCGFRPVRLYKQATNGGVYDFVEMKYEP</sequence>
<keyword evidence="2" id="KW-0808">Transferase</keyword>
<dbReference type="EMBL" id="FNHU01000003">
    <property type="protein sequence ID" value="SDM51024.1"/>
    <property type="molecule type" value="Genomic_DNA"/>
</dbReference>
<feature type="domain" description="N-acetyltransferase" evidence="1">
    <location>
        <begin position="59"/>
        <end position="206"/>
    </location>
</feature>
<reference evidence="2 3" key="1">
    <citation type="submission" date="2016-10" db="EMBL/GenBank/DDBJ databases">
        <authorList>
            <person name="de Groot N.N."/>
        </authorList>
    </citation>
    <scope>NUCLEOTIDE SEQUENCE [LARGE SCALE GENOMIC DNA]</scope>
    <source>
        <strain evidence="2 3">KPR-7B</strain>
    </source>
</reference>
<dbReference type="RefSeq" id="WP_218123016.1">
    <property type="nucleotide sequence ID" value="NZ_FNHU01000003.1"/>
</dbReference>
<dbReference type="AlphaFoldDB" id="A0A1G9TUD2"/>
<name>A0A1G9TUD2_9ACTO</name>
<organism evidence="2 3">
    <name type="scientific">Actinomyces ruminicola</name>
    <dbReference type="NCBI Taxonomy" id="332524"/>
    <lineage>
        <taxon>Bacteria</taxon>
        <taxon>Bacillati</taxon>
        <taxon>Actinomycetota</taxon>
        <taxon>Actinomycetes</taxon>
        <taxon>Actinomycetales</taxon>
        <taxon>Actinomycetaceae</taxon>
        <taxon>Actinomyces</taxon>
    </lineage>
</organism>
<accession>A0A1G9TUD2</accession>
<dbReference type="Pfam" id="PF00583">
    <property type="entry name" value="Acetyltransf_1"/>
    <property type="match status" value="1"/>
</dbReference>
<dbReference type="InterPro" id="IPR000182">
    <property type="entry name" value="GNAT_dom"/>
</dbReference>
<proteinExistence type="predicted"/>
<dbReference type="Gene3D" id="3.40.630.30">
    <property type="match status" value="1"/>
</dbReference>
<dbReference type="GO" id="GO:0016747">
    <property type="term" value="F:acyltransferase activity, transferring groups other than amino-acyl groups"/>
    <property type="evidence" value="ECO:0007669"/>
    <property type="project" value="InterPro"/>
</dbReference>
<dbReference type="PROSITE" id="PS51186">
    <property type="entry name" value="GNAT"/>
    <property type="match status" value="1"/>
</dbReference>
<dbReference type="SUPFAM" id="SSF55729">
    <property type="entry name" value="Acyl-CoA N-acyltransferases (Nat)"/>
    <property type="match status" value="1"/>
</dbReference>
<protein>
    <submittedName>
        <fullName evidence="2">Ribosomal-protein-alanine N-acetyltransferase</fullName>
    </submittedName>
</protein>
<evidence type="ECO:0000259" key="1">
    <source>
        <dbReference type="PROSITE" id="PS51186"/>
    </source>
</evidence>
<evidence type="ECO:0000313" key="3">
    <source>
        <dbReference type="Proteomes" id="UP000199671"/>
    </source>
</evidence>
<gene>
    <name evidence="2" type="ORF">SAMN04487766_103134</name>
</gene>